<dbReference type="EMBL" id="NTFS01000020">
    <property type="protein sequence ID" value="PAX60157.1"/>
    <property type="molecule type" value="Genomic_DNA"/>
</dbReference>
<name>A0A2A2TP22_9CYAN</name>
<feature type="coiled-coil region" evidence="1">
    <location>
        <begin position="236"/>
        <end position="270"/>
    </location>
</feature>
<accession>A0A2A2TP22</accession>
<comment type="caution">
    <text evidence="2">The sequence shown here is derived from an EMBL/GenBank/DDBJ whole genome shotgun (WGS) entry which is preliminary data.</text>
</comment>
<sequence length="347" mass="39593">MLATNDPIINTLEIVISTYDGIAELIDEKTINVLLPEKLAKSLQLEEETTFSTAINTPNSQFISYHSELLNRFAEILTEVGNVTTLGIKYDGYLKTSGFEKQISQKIQPLNGLIRFVDAKPETTRYIWCNVAYTAEADEKRIGMVSFIFNEFTSVSPVDIGDALLWDADKIPVDDTSLAQNMSDRELSHIIEETSANLIQTDLENWQAKLHRALTRDEERLKNYYGTISTEIAAKIQHKELTVEQQEKEQARIEATNRELDRKIADIRERYALSASAKLHSAMVLHLPTVHINCTLQRKKIKRDVTLVWNPFTKIIEPLRCEVSGEPVYEFYLDDKEAKIISPSAWK</sequence>
<keyword evidence="1" id="KW-0175">Coiled coil</keyword>
<evidence type="ECO:0000313" key="3">
    <source>
        <dbReference type="Proteomes" id="UP000218238"/>
    </source>
</evidence>
<proteinExistence type="predicted"/>
<dbReference type="AlphaFoldDB" id="A0A2A2TP22"/>
<dbReference type="OrthoDB" id="447608at2"/>
<protein>
    <submittedName>
        <fullName evidence="2">Uncharacterized protein</fullName>
    </submittedName>
</protein>
<evidence type="ECO:0000313" key="2">
    <source>
        <dbReference type="EMBL" id="PAX60157.1"/>
    </source>
</evidence>
<reference evidence="2 3" key="1">
    <citation type="submission" date="2017-08" db="EMBL/GenBank/DDBJ databases">
        <title>Draft genome sequence of filamentous cyanobacterium Calothrix elsteri CCALA 953.</title>
        <authorList>
            <person name="Gagunashvili A.N."/>
            <person name="Elster J."/>
            <person name="Andresson O.S."/>
        </authorList>
    </citation>
    <scope>NUCLEOTIDE SEQUENCE [LARGE SCALE GENOMIC DNA]</scope>
    <source>
        <strain evidence="2 3">CCALA 953</strain>
    </source>
</reference>
<keyword evidence="3" id="KW-1185">Reference proteome</keyword>
<dbReference type="RefSeq" id="WP_095720332.1">
    <property type="nucleotide sequence ID" value="NZ_NTFS01000020.1"/>
</dbReference>
<gene>
    <name evidence="2" type="ORF">CK510_03285</name>
</gene>
<organism evidence="2 3">
    <name type="scientific">Brunnivagina elsteri CCALA 953</name>
    <dbReference type="NCBI Taxonomy" id="987040"/>
    <lineage>
        <taxon>Bacteria</taxon>
        <taxon>Bacillati</taxon>
        <taxon>Cyanobacteriota</taxon>
        <taxon>Cyanophyceae</taxon>
        <taxon>Nostocales</taxon>
        <taxon>Calotrichaceae</taxon>
        <taxon>Brunnivagina</taxon>
    </lineage>
</organism>
<dbReference type="Proteomes" id="UP000218238">
    <property type="component" value="Unassembled WGS sequence"/>
</dbReference>
<evidence type="ECO:0000256" key="1">
    <source>
        <dbReference type="SAM" id="Coils"/>
    </source>
</evidence>